<comment type="caution">
    <text evidence="2">The sequence shown here is derived from an EMBL/GenBank/DDBJ whole genome shotgun (WGS) entry which is preliminary data.</text>
</comment>
<reference evidence="2" key="1">
    <citation type="submission" date="2020-07" db="EMBL/GenBank/DDBJ databases">
        <title>The High-quality genome of the commercially important snow crab, Chionoecetes opilio.</title>
        <authorList>
            <person name="Jeong J.-H."/>
            <person name="Ryu S."/>
        </authorList>
    </citation>
    <scope>NUCLEOTIDE SEQUENCE</scope>
    <source>
        <strain evidence="2">MADBK_172401_WGS</strain>
        <tissue evidence="2">Digestive gland</tissue>
    </source>
</reference>
<dbReference type="Proteomes" id="UP000770661">
    <property type="component" value="Unassembled WGS sequence"/>
</dbReference>
<evidence type="ECO:0000313" key="2">
    <source>
        <dbReference type="EMBL" id="KAG0725881.1"/>
    </source>
</evidence>
<accession>A0A8J5CZ58</accession>
<feature type="signal peptide" evidence="1">
    <location>
        <begin position="1"/>
        <end position="20"/>
    </location>
</feature>
<keyword evidence="3" id="KW-1185">Reference proteome</keyword>
<organism evidence="2 3">
    <name type="scientific">Chionoecetes opilio</name>
    <name type="common">Atlantic snow crab</name>
    <name type="synonym">Cancer opilio</name>
    <dbReference type="NCBI Taxonomy" id="41210"/>
    <lineage>
        <taxon>Eukaryota</taxon>
        <taxon>Metazoa</taxon>
        <taxon>Ecdysozoa</taxon>
        <taxon>Arthropoda</taxon>
        <taxon>Crustacea</taxon>
        <taxon>Multicrustacea</taxon>
        <taxon>Malacostraca</taxon>
        <taxon>Eumalacostraca</taxon>
        <taxon>Eucarida</taxon>
        <taxon>Decapoda</taxon>
        <taxon>Pleocyemata</taxon>
        <taxon>Brachyura</taxon>
        <taxon>Eubrachyura</taxon>
        <taxon>Majoidea</taxon>
        <taxon>Majidae</taxon>
        <taxon>Chionoecetes</taxon>
    </lineage>
</organism>
<dbReference type="EMBL" id="JACEEZ010005109">
    <property type="protein sequence ID" value="KAG0725881.1"/>
    <property type="molecule type" value="Genomic_DNA"/>
</dbReference>
<gene>
    <name evidence="2" type="ORF">GWK47_037735</name>
</gene>
<protein>
    <submittedName>
        <fullName evidence="2">Uncharacterized protein</fullName>
    </submittedName>
</protein>
<evidence type="ECO:0000313" key="3">
    <source>
        <dbReference type="Proteomes" id="UP000770661"/>
    </source>
</evidence>
<feature type="chain" id="PRO_5035243781" evidence="1">
    <location>
        <begin position="21"/>
        <end position="232"/>
    </location>
</feature>
<name>A0A8J5CZ58_CHIOP</name>
<dbReference type="AlphaFoldDB" id="A0A8J5CZ58"/>
<proteinExistence type="predicted"/>
<evidence type="ECO:0000256" key="1">
    <source>
        <dbReference type="SAM" id="SignalP"/>
    </source>
</evidence>
<sequence length="232" mass="24678">MVVMSLTFVLGMWLLEGLQPRPGVGVITTVASRGCRACSRACWMATSSSGGWSSCQTSPRHPCPTRDERGACSATIRVDRAISEVTGCPARRPGPWPSARAGRSFRLLHMALQAGNCVGVNSAAGGPHGGGEIVGLGGDIGLPPRSGTRALRHGQPGVSSAPHPPCRGGKTLATRQAMMHCTLWRGAPIWSRSALRRRWTISEPPHGPHGFVQKHLEPLLLTGGERDEYRAQ</sequence>
<keyword evidence="1" id="KW-0732">Signal</keyword>